<keyword evidence="1" id="KW-1133">Transmembrane helix</keyword>
<dbReference type="RefSeq" id="WP_015229760.1">
    <property type="nucleotide sequence ID" value="NC_019780.1"/>
</dbReference>
<reference evidence="3" key="1">
    <citation type="submission" date="2012-04" db="EMBL/GenBank/DDBJ databases">
        <title>Finished genome of Dactylococcopsis salina PCC 8305.</title>
        <authorList>
            <consortium name="US DOE Joint Genome Institute"/>
            <person name="Gugger M."/>
            <person name="Coursin T."/>
            <person name="Rippka R."/>
            <person name="Tandeau De Marsac N."/>
            <person name="Huntemann M."/>
            <person name="Wei C.-L."/>
            <person name="Han J."/>
            <person name="Detter J.C."/>
            <person name="Han C."/>
            <person name="Tapia R."/>
            <person name="Daligault H."/>
            <person name="Chen A."/>
            <person name="Krypides N."/>
            <person name="Mavromatis K."/>
            <person name="Markowitz V."/>
            <person name="Szeto E."/>
            <person name="Ivanova N."/>
            <person name="Ovchinnikova G."/>
            <person name="Pagani I."/>
            <person name="Pati A."/>
            <person name="Goodwin L."/>
            <person name="Peters L."/>
            <person name="Pitluck S."/>
            <person name="Woyke T."/>
            <person name="Kerfeld C."/>
        </authorList>
    </citation>
    <scope>NUCLEOTIDE SEQUENCE [LARGE SCALE GENOMIC DNA]</scope>
    <source>
        <strain evidence="3">PCC 8305</strain>
    </source>
</reference>
<accession>K9YW87</accession>
<dbReference type="SMART" id="SM00332">
    <property type="entry name" value="PP2Cc"/>
    <property type="match status" value="1"/>
</dbReference>
<dbReference type="SUPFAM" id="SSF81606">
    <property type="entry name" value="PP2C-like"/>
    <property type="match status" value="1"/>
</dbReference>
<dbReference type="PATRIC" id="fig|13035.3.peg.2420"/>
<evidence type="ECO:0000259" key="2">
    <source>
        <dbReference type="PROSITE" id="PS51746"/>
    </source>
</evidence>
<name>K9YW87_DACS8</name>
<dbReference type="InterPro" id="IPR036457">
    <property type="entry name" value="PPM-type-like_dom_sf"/>
</dbReference>
<evidence type="ECO:0000256" key="1">
    <source>
        <dbReference type="SAM" id="Phobius"/>
    </source>
</evidence>
<dbReference type="STRING" id="13035.Dacsa_2134"/>
<evidence type="ECO:0000313" key="4">
    <source>
        <dbReference type="Proteomes" id="UP000010482"/>
    </source>
</evidence>
<dbReference type="KEGG" id="dsl:Dacsa_2134"/>
<dbReference type="PROSITE" id="PS51746">
    <property type="entry name" value="PPM_2"/>
    <property type="match status" value="1"/>
</dbReference>
<protein>
    <submittedName>
        <fullName evidence="3">Serine/threonine protein phosphatase</fullName>
    </submittedName>
</protein>
<gene>
    <name evidence="3" type="ORF">Dacsa_2134</name>
</gene>
<organism evidence="3 4">
    <name type="scientific">Dactylococcopsis salina (strain PCC 8305)</name>
    <name type="common">Myxobactron salinum</name>
    <dbReference type="NCBI Taxonomy" id="13035"/>
    <lineage>
        <taxon>Bacteria</taxon>
        <taxon>Bacillati</taxon>
        <taxon>Cyanobacteriota</taxon>
        <taxon>Cyanophyceae</taxon>
        <taxon>Nodosilineales</taxon>
        <taxon>Cymatolegaceae</taxon>
        <taxon>Dactylococcopsis</taxon>
    </lineage>
</organism>
<dbReference type="AlphaFoldDB" id="K9YW87"/>
<dbReference type="HOGENOM" id="CLU_017255_0_0_3"/>
<dbReference type="Gene3D" id="3.60.40.10">
    <property type="entry name" value="PPM-type phosphatase domain"/>
    <property type="match status" value="1"/>
</dbReference>
<dbReference type="EMBL" id="CP003944">
    <property type="protein sequence ID" value="AFZ50767.1"/>
    <property type="molecule type" value="Genomic_DNA"/>
</dbReference>
<dbReference type="SMART" id="SM00331">
    <property type="entry name" value="PP2C_SIG"/>
    <property type="match status" value="1"/>
</dbReference>
<dbReference type="Proteomes" id="UP000010482">
    <property type="component" value="Chromosome"/>
</dbReference>
<keyword evidence="4" id="KW-1185">Reference proteome</keyword>
<dbReference type="Pfam" id="PF13672">
    <property type="entry name" value="PP2C_2"/>
    <property type="match status" value="1"/>
</dbReference>
<dbReference type="InterPro" id="IPR001932">
    <property type="entry name" value="PPM-type_phosphatase-like_dom"/>
</dbReference>
<keyword evidence="1" id="KW-0812">Transmembrane</keyword>
<keyword evidence="1" id="KW-0472">Membrane</keyword>
<sequence>MDETQINLHCSRKDCQTANPMTREFCGQCQAPLIKRYLWVVGDSLDSKLINQLLANRYFVVSKNLVVETKPATPPDFPETIPYWLKPYLKLSPYRLHIPKVYGSIALDQGIIWLLEYENFSSTVQAKLAQGEFLPPLSAVWKKATGTRQINWLLQISQLWQPLQSQKVAQTLITPELLRVNGSIIQLQELHSNQDSVLLKDLGKLWSSWIEDSEPNIQSFLQEVCQNLIEGNLESSEGLTRFLDEGLTEIARSRSRSYQVATVTDSGPIRSHNEDAYYQQEESQTSGLNQQALAIVCDGVGGHQGGEIASKLAIDHLRQNLKTIQENASNPRLFTHKIEKAVSEVNDVICEQNDQEKRRAQERMGTTLVMALAHNHEMYITHVGDSRVYWITVNGCYQVTLDDDLASRQTRLGHLFYREALQQPSAGALVQALGMSSSKLLHPNTQRLVIEEDCVFLLCSDGLSDNGLVEQYWEQEILPILEAQKDVNIVAQRLVSLANTLNGHDNVTVSLMKCSISTAEEKNLTVTFKEQTEIQPEPETVLVPEQLDKPKTSKRGGLGLLILILVLLISGVSFSYWYFPQVRQGLNQFRENLKQKPMRDPSELPSP</sequence>
<dbReference type="eggNOG" id="COG0631">
    <property type="taxonomic scope" value="Bacteria"/>
</dbReference>
<evidence type="ECO:0000313" key="3">
    <source>
        <dbReference type="EMBL" id="AFZ50767.1"/>
    </source>
</evidence>
<dbReference type="CDD" id="cd00143">
    <property type="entry name" value="PP2Cc"/>
    <property type="match status" value="1"/>
</dbReference>
<feature type="transmembrane region" description="Helical" evidence="1">
    <location>
        <begin position="558"/>
        <end position="579"/>
    </location>
</feature>
<dbReference type="OrthoDB" id="500607at2"/>
<feature type="domain" description="PPM-type phosphatase" evidence="2">
    <location>
        <begin position="257"/>
        <end position="514"/>
    </location>
</feature>
<proteinExistence type="predicted"/>